<evidence type="ECO:0000313" key="7">
    <source>
        <dbReference type="EMBL" id="CAI2375774.1"/>
    </source>
</evidence>
<evidence type="ECO:0000256" key="4">
    <source>
        <dbReference type="ARBA" id="ARBA00022884"/>
    </source>
</evidence>
<keyword evidence="2 6" id="KW-0396">Initiation factor</keyword>
<evidence type="ECO:0000256" key="2">
    <source>
        <dbReference type="ARBA" id="ARBA00022540"/>
    </source>
</evidence>
<keyword evidence="4 6" id="KW-0694">RNA-binding</keyword>
<dbReference type="GO" id="GO:0016281">
    <property type="term" value="C:eukaryotic translation initiation factor 4F complex"/>
    <property type="evidence" value="ECO:0007669"/>
    <property type="project" value="TreeGrafter"/>
</dbReference>
<dbReference type="PANTHER" id="PTHR11960">
    <property type="entry name" value="EUKARYOTIC TRANSLATION INITIATION FACTOR 4E RELATED"/>
    <property type="match status" value="1"/>
</dbReference>
<name>A0AAD1XNI6_EUPCR</name>
<evidence type="ECO:0000256" key="5">
    <source>
        <dbReference type="ARBA" id="ARBA00022917"/>
    </source>
</evidence>
<gene>
    <name evidence="7" type="ORF">ECRASSUSDP1_LOCUS17138</name>
</gene>
<organism evidence="7 8">
    <name type="scientific">Euplotes crassus</name>
    <dbReference type="NCBI Taxonomy" id="5936"/>
    <lineage>
        <taxon>Eukaryota</taxon>
        <taxon>Sar</taxon>
        <taxon>Alveolata</taxon>
        <taxon>Ciliophora</taxon>
        <taxon>Intramacronucleata</taxon>
        <taxon>Spirotrichea</taxon>
        <taxon>Hypotrichia</taxon>
        <taxon>Euplotida</taxon>
        <taxon>Euplotidae</taxon>
        <taxon>Moneuplotes</taxon>
    </lineage>
</organism>
<dbReference type="Pfam" id="PF01652">
    <property type="entry name" value="IF4E"/>
    <property type="match status" value="1"/>
</dbReference>
<sequence>MATEVFEKPEIPELALNHKWTIWELVETKGQANYNAGMEKVAWFGDAVTFWKVWNKIPHSDPTNFFAFEREGKNYINYYEIKGSHERINTLAMFKTGIHPEWEDATNKNGGEYATKITVDIESTKEIWNNLVLNLVTSNFPATDKVCGIRIVDKGKFIKVELWVDYGLRKYCEDAKAQEEKLIEICEEAGASSVRFEFKAHC</sequence>
<dbReference type="GO" id="GO:0003743">
    <property type="term" value="F:translation initiation factor activity"/>
    <property type="evidence" value="ECO:0007669"/>
    <property type="project" value="UniProtKB-KW"/>
</dbReference>
<dbReference type="InterPro" id="IPR001040">
    <property type="entry name" value="TIF_eIF_4E"/>
</dbReference>
<comment type="caution">
    <text evidence="7">The sequence shown here is derived from an EMBL/GenBank/DDBJ whole genome shotgun (WGS) entry which is preliminary data.</text>
</comment>
<dbReference type="AlphaFoldDB" id="A0AAD1XNI6"/>
<accession>A0AAD1XNI6</accession>
<keyword evidence="3" id="KW-0810">Translation regulation</keyword>
<keyword evidence="8" id="KW-1185">Reference proteome</keyword>
<proteinExistence type="inferred from homology"/>
<evidence type="ECO:0000313" key="8">
    <source>
        <dbReference type="Proteomes" id="UP001295684"/>
    </source>
</evidence>
<reference evidence="7" key="1">
    <citation type="submission" date="2023-07" db="EMBL/GenBank/DDBJ databases">
        <authorList>
            <consortium name="AG Swart"/>
            <person name="Singh M."/>
            <person name="Singh A."/>
            <person name="Seah K."/>
            <person name="Emmerich C."/>
        </authorList>
    </citation>
    <scope>NUCLEOTIDE SEQUENCE</scope>
    <source>
        <strain evidence="7">DP1</strain>
    </source>
</reference>
<keyword evidence="5 6" id="KW-0648">Protein biosynthesis</keyword>
<dbReference type="GO" id="GO:0000340">
    <property type="term" value="F:RNA 7-methylguanosine cap binding"/>
    <property type="evidence" value="ECO:0007669"/>
    <property type="project" value="TreeGrafter"/>
</dbReference>
<dbReference type="PANTHER" id="PTHR11960:SF8">
    <property type="entry name" value="EUKARYOTIC TRANSLATION INITIATION FACTOR 4E1-RELATED"/>
    <property type="match status" value="1"/>
</dbReference>
<evidence type="ECO:0000256" key="1">
    <source>
        <dbReference type="ARBA" id="ARBA00009860"/>
    </source>
</evidence>
<dbReference type="Proteomes" id="UP001295684">
    <property type="component" value="Unassembled WGS sequence"/>
</dbReference>
<dbReference type="InterPro" id="IPR023398">
    <property type="entry name" value="TIF_eIF4e-like"/>
</dbReference>
<protein>
    <recommendedName>
        <fullName evidence="9">Eukaryotic translation initiation factor 4E</fullName>
    </recommendedName>
</protein>
<dbReference type="Gene3D" id="3.30.760.10">
    <property type="entry name" value="RNA Cap, Translation Initiation Factor Eif4e"/>
    <property type="match status" value="1"/>
</dbReference>
<evidence type="ECO:0008006" key="9">
    <source>
        <dbReference type="Google" id="ProtNLM"/>
    </source>
</evidence>
<evidence type="ECO:0000256" key="3">
    <source>
        <dbReference type="ARBA" id="ARBA00022845"/>
    </source>
</evidence>
<dbReference type="SUPFAM" id="SSF55418">
    <property type="entry name" value="eIF4e-like"/>
    <property type="match status" value="1"/>
</dbReference>
<dbReference type="GO" id="GO:0006417">
    <property type="term" value="P:regulation of translation"/>
    <property type="evidence" value="ECO:0007669"/>
    <property type="project" value="UniProtKB-KW"/>
</dbReference>
<comment type="similarity">
    <text evidence="1 6">Belongs to the eukaryotic initiation factor 4E family.</text>
</comment>
<dbReference type="EMBL" id="CAMPGE010017279">
    <property type="protein sequence ID" value="CAI2375774.1"/>
    <property type="molecule type" value="Genomic_DNA"/>
</dbReference>
<evidence type="ECO:0000256" key="6">
    <source>
        <dbReference type="RuleBase" id="RU004374"/>
    </source>
</evidence>